<evidence type="ECO:0000313" key="9">
    <source>
        <dbReference type="EMBL" id="CAD9595032.1"/>
    </source>
</evidence>
<dbReference type="GO" id="GO:0005743">
    <property type="term" value="C:mitochondrial inner membrane"/>
    <property type="evidence" value="ECO:0007669"/>
    <property type="project" value="TreeGrafter"/>
</dbReference>
<dbReference type="EMBL" id="HBGY01023393">
    <property type="protein sequence ID" value="CAD9595032.1"/>
    <property type="molecule type" value="Transcribed_RNA"/>
</dbReference>
<reference evidence="9" key="1">
    <citation type="submission" date="2021-01" db="EMBL/GenBank/DDBJ databases">
        <authorList>
            <person name="Corre E."/>
            <person name="Pelletier E."/>
            <person name="Niang G."/>
            <person name="Scheremetjew M."/>
            <person name="Finn R."/>
            <person name="Kale V."/>
            <person name="Holt S."/>
            <person name="Cochrane G."/>
            <person name="Meng A."/>
            <person name="Brown T."/>
            <person name="Cohen L."/>
        </authorList>
    </citation>
    <scope>NUCLEOTIDE SEQUENCE</scope>
    <source>
        <strain evidence="9">B650</strain>
    </source>
</reference>
<comment type="subcellular location">
    <subcellularLocation>
        <location evidence="1 5">Membrane</location>
        <topology evidence="1 5">Multi-pass membrane protein</topology>
    </subcellularLocation>
</comment>
<proteinExistence type="inferred from homology"/>
<feature type="transmembrane region" description="Helical" evidence="7">
    <location>
        <begin position="237"/>
        <end position="255"/>
    </location>
</feature>
<feature type="transmembrane region" description="Helical" evidence="7">
    <location>
        <begin position="158"/>
        <end position="180"/>
    </location>
</feature>
<evidence type="ECO:0000256" key="6">
    <source>
        <dbReference type="SAM" id="MobiDB-lite"/>
    </source>
</evidence>
<dbReference type="CDD" id="cd20069">
    <property type="entry name" value="5TM_Oxa1-like"/>
    <property type="match status" value="1"/>
</dbReference>
<keyword evidence="3 7" id="KW-1133">Transmembrane helix</keyword>
<feature type="compositionally biased region" description="Basic residues" evidence="6">
    <location>
        <begin position="422"/>
        <end position="436"/>
    </location>
</feature>
<dbReference type="PANTHER" id="PTHR12428">
    <property type="entry name" value="OXA1"/>
    <property type="match status" value="1"/>
</dbReference>
<dbReference type="NCBIfam" id="TIGR03592">
    <property type="entry name" value="yidC_oxa1_cterm"/>
    <property type="match status" value="1"/>
</dbReference>
<protein>
    <recommendedName>
        <fullName evidence="8">Membrane insertase YidC/Oxa/ALB C-terminal domain-containing protein</fullName>
    </recommendedName>
</protein>
<feature type="region of interest" description="Disordered" evidence="6">
    <location>
        <begin position="70"/>
        <end position="90"/>
    </location>
</feature>
<feature type="transmembrane region" description="Helical" evidence="7">
    <location>
        <begin position="281"/>
        <end position="297"/>
    </location>
</feature>
<evidence type="ECO:0000256" key="7">
    <source>
        <dbReference type="SAM" id="Phobius"/>
    </source>
</evidence>
<evidence type="ECO:0000259" key="8">
    <source>
        <dbReference type="Pfam" id="PF02096"/>
    </source>
</evidence>
<name>A0A7S2PFH8_9STRA</name>
<evidence type="ECO:0000256" key="3">
    <source>
        <dbReference type="ARBA" id="ARBA00022989"/>
    </source>
</evidence>
<feature type="region of interest" description="Disordered" evidence="6">
    <location>
        <begin position="391"/>
        <end position="436"/>
    </location>
</feature>
<evidence type="ECO:0000256" key="2">
    <source>
        <dbReference type="ARBA" id="ARBA00022692"/>
    </source>
</evidence>
<dbReference type="GO" id="GO:0032979">
    <property type="term" value="P:protein insertion into mitochondrial inner membrane from matrix"/>
    <property type="evidence" value="ECO:0007669"/>
    <property type="project" value="TreeGrafter"/>
</dbReference>
<feature type="domain" description="Membrane insertase YidC/Oxa/ALB C-terminal" evidence="8">
    <location>
        <begin position="158"/>
        <end position="355"/>
    </location>
</feature>
<organism evidence="9">
    <name type="scientific">Leptocylindrus danicus</name>
    <dbReference type="NCBI Taxonomy" id="163516"/>
    <lineage>
        <taxon>Eukaryota</taxon>
        <taxon>Sar</taxon>
        <taxon>Stramenopiles</taxon>
        <taxon>Ochrophyta</taxon>
        <taxon>Bacillariophyta</taxon>
        <taxon>Coscinodiscophyceae</taxon>
        <taxon>Chaetocerotophycidae</taxon>
        <taxon>Leptocylindrales</taxon>
        <taxon>Leptocylindraceae</taxon>
        <taxon>Leptocylindrus</taxon>
    </lineage>
</organism>
<accession>A0A7S2PFH8</accession>
<dbReference type="PANTHER" id="PTHR12428:SF65">
    <property type="entry name" value="CYTOCHROME C OXIDASE ASSEMBLY PROTEIN COX18, MITOCHONDRIAL"/>
    <property type="match status" value="1"/>
</dbReference>
<sequence length="436" mass="48582">MLRIASANGRRQIFSGSTSWVRSTGIVHDFNVEEREVENYDHAALSNAHNRISYVPISASTAYSALSKRNFSSTTGGGTEKNFTDSSRVEGQESLDAVLNRLAEEDTPVSPSSVADSVTDATLQAADATAELSWYNPADGMANLLYQAHEFAGPEVPYAAVIFGATMLIRTAFLPLAVIAQKNSSRMAHIKPEMDLMKERMEKIEAEGRMTQEMRLRMANEMKGLFARYECNPLKSFLLPIVQFPTFMSMFFALQKLPNLFPDDMTNGGYLWFTDLTASDPYLILPLISAGTFVVMIETTKGQLTASNPGQAKLMINVFRALGIVMVPLTMNFPTSVFCYWVTNNTFSLAQTLMFKMDGFKKRFGIWDPPKPVPGAPEPKGMMEQMKEAFQKSNEQAKIKAAAAAKQKTDYSIPPRDPSRRIGSKKERRNRAKHRD</sequence>
<comment type="similarity">
    <text evidence="5">Belongs to the OXA1/ALB3/YidC family.</text>
</comment>
<dbReference type="GO" id="GO:0032977">
    <property type="term" value="F:membrane insertase activity"/>
    <property type="evidence" value="ECO:0007669"/>
    <property type="project" value="InterPro"/>
</dbReference>
<dbReference type="InterPro" id="IPR001708">
    <property type="entry name" value="YidC/ALB3/OXA1/COX18"/>
</dbReference>
<evidence type="ECO:0000256" key="5">
    <source>
        <dbReference type="RuleBase" id="RU003945"/>
    </source>
</evidence>
<keyword evidence="2 5" id="KW-0812">Transmembrane</keyword>
<evidence type="ECO:0000256" key="1">
    <source>
        <dbReference type="ARBA" id="ARBA00004141"/>
    </source>
</evidence>
<gene>
    <name evidence="9" type="ORF">LDAN0321_LOCUS14708</name>
</gene>
<feature type="transmembrane region" description="Helical" evidence="7">
    <location>
        <begin position="318"/>
        <end position="343"/>
    </location>
</feature>
<evidence type="ECO:0000256" key="4">
    <source>
        <dbReference type="ARBA" id="ARBA00023136"/>
    </source>
</evidence>
<dbReference type="InterPro" id="IPR028055">
    <property type="entry name" value="YidC/Oxa/ALB_C"/>
</dbReference>
<dbReference type="AlphaFoldDB" id="A0A7S2PFH8"/>
<keyword evidence="4 7" id="KW-0472">Membrane</keyword>
<dbReference type="Pfam" id="PF02096">
    <property type="entry name" value="60KD_IMP"/>
    <property type="match status" value="1"/>
</dbReference>